<organism evidence="2 3">
    <name type="scientific">Parascaris univalens</name>
    <name type="common">Nematode worm</name>
    <dbReference type="NCBI Taxonomy" id="6257"/>
    <lineage>
        <taxon>Eukaryota</taxon>
        <taxon>Metazoa</taxon>
        <taxon>Ecdysozoa</taxon>
        <taxon>Nematoda</taxon>
        <taxon>Chromadorea</taxon>
        <taxon>Rhabditida</taxon>
        <taxon>Spirurina</taxon>
        <taxon>Ascaridomorpha</taxon>
        <taxon>Ascaridoidea</taxon>
        <taxon>Ascarididae</taxon>
        <taxon>Parascaris</taxon>
    </lineage>
</organism>
<evidence type="ECO:0000256" key="1">
    <source>
        <dbReference type="SAM" id="SignalP"/>
    </source>
</evidence>
<feature type="signal peptide" evidence="1">
    <location>
        <begin position="1"/>
        <end position="40"/>
    </location>
</feature>
<proteinExistence type="predicted"/>
<sequence length="141" mass="16478">SYSLRGEERQRMWLIVSSSEMFRFLMLLSLVATSPQSVSANIKIPTKVPSSNLFNEYITRGLFTCTRDYVKSLTDLHVLMRELYENYQSCKQQVKDADKTYPQTPFAYLNDLMRRYQMADKSKDVKDIEKEIIADPKKTSL</sequence>
<evidence type="ECO:0000313" key="3">
    <source>
        <dbReference type="WBParaSite" id="PgR013_g141_t01"/>
    </source>
</evidence>
<name>A0A915ARL3_PARUN</name>
<keyword evidence="1" id="KW-0732">Signal</keyword>
<reference evidence="3" key="1">
    <citation type="submission" date="2022-11" db="UniProtKB">
        <authorList>
            <consortium name="WormBaseParasite"/>
        </authorList>
    </citation>
    <scope>IDENTIFICATION</scope>
</reference>
<protein>
    <submittedName>
        <fullName evidence="3">Uncharacterized protein</fullName>
    </submittedName>
</protein>
<accession>A0A915ARL3</accession>
<feature type="chain" id="PRO_5037736082" evidence="1">
    <location>
        <begin position="41"/>
        <end position="141"/>
    </location>
</feature>
<dbReference type="AlphaFoldDB" id="A0A915ARL3"/>
<keyword evidence="2" id="KW-1185">Reference proteome</keyword>
<dbReference type="Proteomes" id="UP000887569">
    <property type="component" value="Unplaced"/>
</dbReference>
<dbReference type="WBParaSite" id="PgR013_g141_t01">
    <property type="protein sequence ID" value="PgR013_g141_t01"/>
    <property type="gene ID" value="PgR013_g141"/>
</dbReference>
<evidence type="ECO:0000313" key="2">
    <source>
        <dbReference type="Proteomes" id="UP000887569"/>
    </source>
</evidence>